<feature type="binding site" evidence="1">
    <location>
        <position position="204"/>
    </location>
    <ligand>
        <name>(6S)-NADPHX</name>
        <dbReference type="ChEBI" id="CHEBI:64076"/>
    </ligand>
</feature>
<keyword evidence="1" id="KW-0520">NAD</keyword>
<dbReference type="SUPFAM" id="SSF64153">
    <property type="entry name" value="YjeF N-terminal domain-like"/>
    <property type="match status" value="1"/>
</dbReference>
<dbReference type="InterPro" id="IPR004443">
    <property type="entry name" value="YjeF_N_dom"/>
</dbReference>
<evidence type="ECO:0000313" key="5">
    <source>
        <dbReference type="Proteomes" id="UP001165586"/>
    </source>
</evidence>
<comment type="caution">
    <text evidence="1">Lacks conserved residue(s) required for the propagation of feature annotation.</text>
</comment>
<keyword evidence="5" id="KW-1185">Reference proteome</keyword>
<protein>
    <recommendedName>
        <fullName evidence="1">NAD(P)H-hydrate epimerase</fullName>
        <ecNumber evidence="1">5.1.99.6</ecNumber>
    </recommendedName>
    <alternativeName>
        <fullName evidence="1">NAD(P)HX epimerase</fullName>
    </alternativeName>
</protein>
<feature type="binding site" evidence="1">
    <location>
        <position position="130"/>
    </location>
    <ligand>
        <name>K(+)</name>
        <dbReference type="ChEBI" id="CHEBI:29103"/>
    </ligand>
</feature>
<dbReference type="InterPro" id="IPR036652">
    <property type="entry name" value="YjeF_N_dom_sf"/>
</dbReference>
<accession>A0ABT2H8K7</accession>
<comment type="function">
    <text evidence="1">Catalyzes the epimerization of the S- and R-forms of NAD(P)HX, a damaged form of NAD(P)H that is a result of enzymatic or heat-dependent hydration. This is a prerequisite for the S-specific NAD(P)H-hydrate dehydratase to allow the repair of both epimers of NAD(P)HX.</text>
</comment>
<gene>
    <name evidence="1" type="primary">nnrE</name>
    <name evidence="4" type="ORF">N1032_21220</name>
</gene>
<dbReference type="RefSeq" id="WP_259542124.1">
    <property type="nucleotide sequence ID" value="NZ_JANLCJ010000013.1"/>
</dbReference>
<sequence length="278" mass="27689">MIRGYTSQQVRDAEAPHLAAGEPLMQRAAHALAGRIREVLEQRGHVRPPRVLLLVGSGDNGGDALFAGAELAAEGVEVVVVGVGSRLHEAGRAAAEASGAVFGSPTPFDPQPAALAALAREAVGFDVVVDGIVGTGTTSRSSTGAPGSPGSTGPTGSAASSALRGTARAVVQALLPAVTAEDTETRSSPQPQAQPHPPAVVAVDIPSGIDPDTGAAPDPVVLPATVTVTFGGIKAGLLRGDGPRLAGRVVLVEIGIDDELGRMTPAVELPATSVPPPA</sequence>
<evidence type="ECO:0000256" key="2">
    <source>
        <dbReference type="SAM" id="MobiDB-lite"/>
    </source>
</evidence>
<keyword evidence="1" id="KW-0630">Potassium</keyword>
<feature type="region of interest" description="Disordered" evidence="2">
    <location>
        <begin position="136"/>
        <end position="162"/>
    </location>
</feature>
<dbReference type="PROSITE" id="PS51385">
    <property type="entry name" value="YJEF_N"/>
    <property type="match status" value="1"/>
</dbReference>
<organism evidence="4 5">
    <name type="scientific">Herbiconiux daphne</name>
    <dbReference type="NCBI Taxonomy" id="2970914"/>
    <lineage>
        <taxon>Bacteria</taxon>
        <taxon>Bacillati</taxon>
        <taxon>Actinomycetota</taxon>
        <taxon>Actinomycetes</taxon>
        <taxon>Micrococcales</taxon>
        <taxon>Microbacteriaceae</taxon>
        <taxon>Herbiconiux</taxon>
    </lineage>
</organism>
<comment type="catalytic activity">
    <reaction evidence="1">
        <text>(6R)-NADHX = (6S)-NADHX</text>
        <dbReference type="Rhea" id="RHEA:32215"/>
        <dbReference type="ChEBI" id="CHEBI:64074"/>
        <dbReference type="ChEBI" id="CHEBI:64075"/>
        <dbReference type="EC" id="5.1.99.6"/>
    </reaction>
</comment>
<name>A0ABT2H8K7_9MICO</name>
<evidence type="ECO:0000256" key="1">
    <source>
        <dbReference type="HAMAP-Rule" id="MF_01966"/>
    </source>
</evidence>
<keyword evidence="1" id="KW-0547">Nucleotide-binding</keyword>
<feature type="binding site" evidence="1">
    <location>
        <position position="60"/>
    </location>
    <ligand>
        <name>K(+)</name>
        <dbReference type="ChEBI" id="CHEBI:29103"/>
    </ligand>
</feature>
<comment type="cofactor">
    <cofactor evidence="1">
        <name>K(+)</name>
        <dbReference type="ChEBI" id="CHEBI:29103"/>
    </cofactor>
    <text evidence="1">Binds 1 potassium ion per subunit.</text>
</comment>
<keyword evidence="1" id="KW-0413">Isomerase</keyword>
<feature type="binding site" evidence="1">
    <location>
        <begin position="59"/>
        <end position="63"/>
    </location>
    <ligand>
        <name>(6S)-NADPHX</name>
        <dbReference type="ChEBI" id="CHEBI:64076"/>
    </ligand>
</feature>
<dbReference type="Proteomes" id="UP001165586">
    <property type="component" value="Unassembled WGS sequence"/>
</dbReference>
<reference evidence="4" key="1">
    <citation type="submission" date="2022-08" db="EMBL/GenBank/DDBJ databases">
        <authorList>
            <person name="Deng Y."/>
            <person name="Han X.-F."/>
            <person name="Zhang Y.-Q."/>
        </authorList>
    </citation>
    <scope>NUCLEOTIDE SEQUENCE</scope>
    <source>
        <strain evidence="4">CPCC 203386</strain>
    </source>
</reference>
<keyword evidence="1" id="KW-0521">NADP</keyword>
<dbReference type="EMBL" id="JANLCJ010000013">
    <property type="protein sequence ID" value="MCS5736263.1"/>
    <property type="molecule type" value="Genomic_DNA"/>
</dbReference>
<evidence type="ECO:0000313" key="4">
    <source>
        <dbReference type="EMBL" id="MCS5736263.1"/>
    </source>
</evidence>
<keyword evidence="1" id="KW-0479">Metal-binding</keyword>
<dbReference type="Gene3D" id="3.40.50.10260">
    <property type="entry name" value="YjeF N-terminal domain"/>
    <property type="match status" value="1"/>
</dbReference>
<dbReference type="HAMAP" id="MF_01966">
    <property type="entry name" value="NADHX_epimerase"/>
    <property type="match status" value="1"/>
</dbReference>
<dbReference type="EC" id="5.1.99.6" evidence="1"/>
<comment type="catalytic activity">
    <reaction evidence="1">
        <text>(6R)-NADPHX = (6S)-NADPHX</text>
        <dbReference type="Rhea" id="RHEA:32227"/>
        <dbReference type="ChEBI" id="CHEBI:64076"/>
        <dbReference type="ChEBI" id="CHEBI:64077"/>
        <dbReference type="EC" id="5.1.99.6"/>
    </reaction>
</comment>
<feature type="binding site" evidence="1">
    <location>
        <position position="207"/>
    </location>
    <ligand>
        <name>K(+)</name>
        <dbReference type="ChEBI" id="CHEBI:29103"/>
    </ligand>
</feature>
<evidence type="ECO:0000259" key="3">
    <source>
        <dbReference type="PROSITE" id="PS51385"/>
    </source>
</evidence>
<feature type="region of interest" description="Disordered" evidence="2">
    <location>
        <begin position="180"/>
        <end position="215"/>
    </location>
</feature>
<dbReference type="Pfam" id="PF03853">
    <property type="entry name" value="YjeF_N"/>
    <property type="match status" value="1"/>
</dbReference>
<comment type="similarity">
    <text evidence="1">Belongs to the NnrE/AIBP family.</text>
</comment>
<comment type="caution">
    <text evidence="4">The sequence shown here is derived from an EMBL/GenBank/DDBJ whole genome shotgun (WGS) entry which is preliminary data.</text>
</comment>
<feature type="domain" description="YjeF N-terminal" evidence="3">
    <location>
        <begin position="6"/>
        <end position="262"/>
    </location>
</feature>
<proteinExistence type="inferred from homology"/>